<evidence type="ECO:0008006" key="3">
    <source>
        <dbReference type="Google" id="ProtNLM"/>
    </source>
</evidence>
<protein>
    <recommendedName>
        <fullName evidence="3">MalT-like TPR region domain-containing protein</fullName>
    </recommendedName>
</protein>
<dbReference type="Pfam" id="PF13424">
    <property type="entry name" value="TPR_12"/>
    <property type="match status" value="2"/>
</dbReference>
<reference evidence="1" key="1">
    <citation type="journal article" date="2021" name="Nat. Commun.">
        <title>Genetic determinants of endophytism in the Arabidopsis root mycobiome.</title>
        <authorList>
            <person name="Mesny F."/>
            <person name="Miyauchi S."/>
            <person name="Thiergart T."/>
            <person name="Pickel B."/>
            <person name="Atanasova L."/>
            <person name="Karlsson M."/>
            <person name="Huettel B."/>
            <person name="Barry K.W."/>
            <person name="Haridas S."/>
            <person name="Chen C."/>
            <person name="Bauer D."/>
            <person name="Andreopoulos W."/>
            <person name="Pangilinan J."/>
            <person name="LaButti K."/>
            <person name="Riley R."/>
            <person name="Lipzen A."/>
            <person name="Clum A."/>
            <person name="Drula E."/>
            <person name="Henrissat B."/>
            <person name="Kohler A."/>
            <person name="Grigoriev I.V."/>
            <person name="Martin F.M."/>
            <person name="Hacquard S."/>
        </authorList>
    </citation>
    <scope>NUCLEOTIDE SEQUENCE</scope>
    <source>
        <strain evidence="1">MPI-CAGE-CH-0235</strain>
    </source>
</reference>
<gene>
    <name evidence="1" type="ORF">B0I35DRAFT_78185</name>
</gene>
<dbReference type="PANTHER" id="PTHR46082">
    <property type="entry name" value="ATP/GTP-BINDING PROTEIN-RELATED"/>
    <property type="match status" value="1"/>
</dbReference>
<sequence>MSAQLALVEINLNQIDEAGDLLDDLLPRCEKVLPTDDITTITAMTGRRNIHQMRGEHSQAAEWSNWIYQSRLCTCGDMNEDTLVAGIILSRLNLELGKFEEHDKLISVILEKRLQLLGTAHEATLEAAACLSSSYALQGRYDESEQVNLRFLREVRQLPESEESDELTATHDQEGYNRTLEEIFNARLERKESRLGITHPETLAAASDLGLTYLNNGRYDKASGILTSLHKMQKNFKRDTHPDTIKTAAHLAMLHLLQGHHRTARTLHIHVLENQRRIFKEDHEDLMLTMYGLGVTHFILRERDEAEELFTQVLQWRREHLGDENPLTLDVLSHLGLIMDQKGHLHKAAKLMDECLEGRRKVLGTEDKDTKEAEAALGSINARRSAKKIPFR</sequence>
<name>A0A8K0WN44_9HYPO</name>
<organism evidence="1 2">
    <name type="scientific">Stachybotrys elegans</name>
    <dbReference type="NCBI Taxonomy" id="80388"/>
    <lineage>
        <taxon>Eukaryota</taxon>
        <taxon>Fungi</taxon>
        <taxon>Dikarya</taxon>
        <taxon>Ascomycota</taxon>
        <taxon>Pezizomycotina</taxon>
        <taxon>Sordariomycetes</taxon>
        <taxon>Hypocreomycetidae</taxon>
        <taxon>Hypocreales</taxon>
        <taxon>Stachybotryaceae</taxon>
        <taxon>Stachybotrys</taxon>
    </lineage>
</organism>
<dbReference type="SUPFAM" id="SSF48452">
    <property type="entry name" value="TPR-like"/>
    <property type="match status" value="1"/>
</dbReference>
<dbReference type="InterPro" id="IPR053137">
    <property type="entry name" value="NLR-like"/>
</dbReference>
<evidence type="ECO:0000313" key="1">
    <source>
        <dbReference type="EMBL" id="KAH7310715.1"/>
    </source>
</evidence>
<dbReference type="InterPro" id="IPR011990">
    <property type="entry name" value="TPR-like_helical_dom_sf"/>
</dbReference>
<accession>A0A8K0WN44</accession>
<dbReference type="OrthoDB" id="5986190at2759"/>
<keyword evidence="2" id="KW-1185">Reference proteome</keyword>
<comment type="caution">
    <text evidence="1">The sequence shown here is derived from an EMBL/GenBank/DDBJ whole genome shotgun (WGS) entry which is preliminary data.</text>
</comment>
<dbReference type="Proteomes" id="UP000813444">
    <property type="component" value="Unassembled WGS sequence"/>
</dbReference>
<dbReference type="AlphaFoldDB" id="A0A8K0WN44"/>
<dbReference type="Gene3D" id="1.25.40.10">
    <property type="entry name" value="Tetratricopeptide repeat domain"/>
    <property type="match status" value="3"/>
</dbReference>
<evidence type="ECO:0000313" key="2">
    <source>
        <dbReference type="Proteomes" id="UP000813444"/>
    </source>
</evidence>
<dbReference type="EMBL" id="JAGPNK010000012">
    <property type="protein sequence ID" value="KAH7310715.1"/>
    <property type="molecule type" value="Genomic_DNA"/>
</dbReference>
<dbReference type="PANTHER" id="PTHR46082:SF6">
    <property type="entry name" value="AAA+ ATPASE DOMAIN-CONTAINING PROTEIN-RELATED"/>
    <property type="match status" value="1"/>
</dbReference>
<proteinExistence type="predicted"/>